<evidence type="ECO:0000313" key="3">
    <source>
        <dbReference type="Proteomes" id="UP000215616"/>
    </source>
</evidence>
<proteinExistence type="predicted"/>
<evidence type="ECO:0008006" key="4">
    <source>
        <dbReference type="Google" id="ProtNLM"/>
    </source>
</evidence>
<feature type="signal peptide" evidence="1">
    <location>
        <begin position="1"/>
        <end position="26"/>
    </location>
</feature>
<accession>A0A258D7W9</accession>
<keyword evidence="1" id="KW-0732">Signal</keyword>
<name>A0A258D7W9_CAUVI</name>
<organism evidence="2 3">
    <name type="scientific">Caulobacter vibrioides</name>
    <name type="common">Caulobacter crescentus</name>
    <dbReference type="NCBI Taxonomy" id="155892"/>
    <lineage>
        <taxon>Bacteria</taxon>
        <taxon>Pseudomonadati</taxon>
        <taxon>Pseudomonadota</taxon>
        <taxon>Alphaproteobacteria</taxon>
        <taxon>Caulobacterales</taxon>
        <taxon>Caulobacteraceae</taxon>
        <taxon>Caulobacter</taxon>
    </lineage>
</organism>
<evidence type="ECO:0000313" key="2">
    <source>
        <dbReference type="EMBL" id="OYX03881.1"/>
    </source>
</evidence>
<feature type="chain" id="PRO_5012310777" description="TonB-dependent receptor" evidence="1">
    <location>
        <begin position="27"/>
        <end position="79"/>
    </location>
</feature>
<protein>
    <recommendedName>
        <fullName evidence="4">TonB-dependent receptor</fullName>
    </recommendedName>
</protein>
<evidence type="ECO:0000256" key="1">
    <source>
        <dbReference type="SAM" id="SignalP"/>
    </source>
</evidence>
<reference evidence="2 3" key="1">
    <citation type="submission" date="2017-03" db="EMBL/GenBank/DDBJ databases">
        <title>Lifting the veil on microbial sulfur biogeochemistry in mining wastewaters.</title>
        <authorList>
            <person name="Kantor R.S."/>
            <person name="Colenbrander Nelson T."/>
            <person name="Marshall S."/>
            <person name="Bennett D."/>
            <person name="Apte S."/>
            <person name="Camacho D."/>
            <person name="Thomas B.C."/>
            <person name="Warren L.A."/>
            <person name="Banfield J.F."/>
        </authorList>
    </citation>
    <scope>NUCLEOTIDE SEQUENCE [LARGE SCALE GENOMIC DNA]</scope>
    <source>
        <strain evidence="2">32-67-7</strain>
    </source>
</reference>
<dbReference type="AlphaFoldDB" id="A0A258D7W9"/>
<dbReference type="Proteomes" id="UP000215616">
    <property type="component" value="Unassembled WGS sequence"/>
</dbReference>
<dbReference type="EMBL" id="NCDQ01000112">
    <property type="protein sequence ID" value="OYX03881.1"/>
    <property type="molecule type" value="Genomic_DNA"/>
</dbReference>
<comment type="caution">
    <text evidence="2">The sequence shown here is derived from an EMBL/GenBank/DDBJ whole genome shotgun (WGS) entry which is preliminary data.</text>
</comment>
<gene>
    <name evidence="2" type="ORF">B7Z12_08550</name>
</gene>
<sequence>MTALSFRHGLLLTAAALSLGATPALAETQDQPIATGAADSVVSEVVVAGQRRSQARAVQEQRESLTVANVVSAEELQVT</sequence>